<dbReference type="RefSeq" id="XP_016243730.1">
    <property type="nucleotide sequence ID" value="XM_016399168.1"/>
</dbReference>
<feature type="compositionally biased region" description="Basic and acidic residues" evidence="1">
    <location>
        <begin position="750"/>
        <end position="762"/>
    </location>
</feature>
<evidence type="ECO:0008006" key="4">
    <source>
        <dbReference type="Google" id="ProtNLM"/>
    </source>
</evidence>
<dbReference type="EMBL" id="KN847046">
    <property type="protein sequence ID" value="KIW23514.1"/>
    <property type="molecule type" value="Genomic_DNA"/>
</dbReference>
<gene>
    <name evidence="2" type="ORF">PV07_11706</name>
</gene>
<feature type="compositionally biased region" description="Low complexity" evidence="1">
    <location>
        <begin position="734"/>
        <end position="743"/>
    </location>
</feature>
<sequence>MASSSRRMSQPASLHVNLHCLQCDGQIGIFDNEWTRLTSSYVRPVHSGTHFGTEIATNKTQVVPEGVTQRALEGCTLAEVFCTKCSAVVGQYCKEIPAAAQRNMLNQYLYKLSRTYLKSSETNKRVDPVFGYAGDAVRSAARSNATTRYSHTSFREETPPNPQPMTESHRRTSAHISPQNSQETPPFRKAADTDSRDSAIFQRAIQDTRLESDNGRMADQGSKTVEDDAQFRTISSVLETFRVAIDEIKTSIEELKSQILPPRLDKPTQIDFAGDIHTMIMTLKSAQTNAQELEELRAENAALRAKWDIVQSAMITATGQPSPSSSFEAPHRNSLGKRKRDSDVPRSSVMVPPVAPQTRSHYLETLSSSTQMPTPQSSNHSDEQSADDSSSSRISTPEQGPGRLKSRNIPDYHDQDTMQDNVSSKKMSSRRSLRKRQPSNPDRHMETANSVVRSAPGTRTKNDEAQPQGVEEASGPIETDRLLDSNYEQSMDVGHVDVSEIQSSLRQTVELGNESRHLSSTSLDIPGDDTTSQNVESSSEAYGADDASAETVPAKRTRSKTKAVSTGRRFDFIADSRSVAPEPAALRRILPRRLGTDQQARFEHATPETIEQELKELENPKGPRKSKPHIQTTTKILNKELKELGLEDWIERDKDDLEYKRVVEEARERKREQTRLAALASRGISLPGAPSENERPESPPNLQDAFHQATDALADVSNEKNGGKQISIITVSAAAARRATGTGMRRKRREQREEEIRRRDILAKQAMDGND</sequence>
<feature type="compositionally biased region" description="Basic residues" evidence="1">
    <location>
        <begin position="427"/>
        <end position="437"/>
    </location>
</feature>
<name>A0A0D2CJ23_9EURO</name>
<feature type="compositionally biased region" description="Basic and acidic residues" evidence="1">
    <location>
        <begin position="206"/>
        <end position="216"/>
    </location>
</feature>
<organism evidence="2 3">
    <name type="scientific">Cladophialophora immunda</name>
    <dbReference type="NCBI Taxonomy" id="569365"/>
    <lineage>
        <taxon>Eukaryota</taxon>
        <taxon>Fungi</taxon>
        <taxon>Dikarya</taxon>
        <taxon>Ascomycota</taxon>
        <taxon>Pezizomycotina</taxon>
        <taxon>Eurotiomycetes</taxon>
        <taxon>Chaetothyriomycetidae</taxon>
        <taxon>Chaetothyriales</taxon>
        <taxon>Herpotrichiellaceae</taxon>
        <taxon>Cladophialophora</taxon>
    </lineage>
</organism>
<feature type="region of interest" description="Disordered" evidence="1">
    <location>
        <begin position="317"/>
        <end position="478"/>
    </location>
</feature>
<dbReference type="OrthoDB" id="4152510at2759"/>
<dbReference type="VEuPathDB" id="FungiDB:PV07_11706"/>
<reference evidence="2 3" key="1">
    <citation type="submission" date="2015-01" db="EMBL/GenBank/DDBJ databases">
        <title>The Genome Sequence of Cladophialophora immunda CBS83496.</title>
        <authorList>
            <consortium name="The Broad Institute Genomics Platform"/>
            <person name="Cuomo C."/>
            <person name="de Hoog S."/>
            <person name="Gorbushina A."/>
            <person name="Stielow B."/>
            <person name="Teixiera M."/>
            <person name="Abouelleil A."/>
            <person name="Chapman S.B."/>
            <person name="Priest M."/>
            <person name="Young S.K."/>
            <person name="Wortman J."/>
            <person name="Nusbaum C."/>
            <person name="Birren B."/>
        </authorList>
    </citation>
    <scope>NUCLEOTIDE SEQUENCE [LARGE SCALE GENOMIC DNA]</scope>
    <source>
        <strain evidence="2 3">CBS 83496</strain>
    </source>
</reference>
<feature type="compositionally biased region" description="Polar residues" evidence="1">
    <location>
        <begin position="174"/>
        <end position="184"/>
    </location>
</feature>
<feature type="compositionally biased region" description="Polar residues" evidence="1">
    <location>
        <begin position="518"/>
        <end position="540"/>
    </location>
</feature>
<feature type="region of interest" description="Disordered" evidence="1">
    <location>
        <begin position="734"/>
        <end position="771"/>
    </location>
</feature>
<dbReference type="GeneID" id="27350900"/>
<feature type="region of interest" description="Disordered" evidence="1">
    <location>
        <begin position="141"/>
        <end position="224"/>
    </location>
</feature>
<accession>A0A0D2CJ23</accession>
<feature type="compositionally biased region" description="Polar residues" evidence="1">
    <location>
        <begin position="317"/>
        <end position="327"/>
    </location>
</feature>
<feature type="region of interest" description="Disordered" evidence="1">
    <location>
        <begin position="510"/>
        <end position="560"/>
    </location>
</feature>
<feature type="region of interest" description="Disordered" evidence="1">
    <location>
        <begin position="667"/>
        <end position="704"/>
    </location>
</feature>
<evidence type="ECO:0000313" key="3">
    <source>
        <dbReference type="Proteomes" id="UP000054466"/>
    </source>
</evidence>
<dbReference type="HOGENOM" id="CLU_017267_0_0_1"/>
<protein>
    <recommendedName>
        <fullName evidence="4">Mis18 domain-containing protein</fullName>
    </recommendedName>
</protein>
<feature type="compositionally biased region" description="Low complexity" evidence="1">
    <location>
        <begin position="367"/>
        <end position="378"/>
    </location>
</feature>
<dbReference type="AlphaFoldDB" id="A0A0D2CJ23"/>
<evidence type="ECO:0000256" key="1">
    <source>
        <dbReference type="SAM" id="MobiDB-lite"/>
    </source>
</evidence>
<evidence type="ECO:0000313" key="2">
    <source>
        <dbReference type="EMBL" id="KIW23514.1"/>
    </source>
</evidence>
<proteinExistence type="predicted"/>
<dbReference type="Proteomes" id="UP000054466">
    <property type="component" value="Unassembled WGS sequence"/>
</dbReference>
<keyword evidence="3" id="KW-1185">Reference proteome</keyword>
<feature type="compositionally biased region" description="Polar residues" evidence="1">
    <location>
        <begin position="141"/>
        <end position="152"/>
    </location>
</feature>